<protein>
    <submittedName>
        <fullName evidence="2">Uncharacterized protein</fullName>
    </submittedName>
</protein>
<organism evidence="2 3">
    <name type="scientific">Micromonospora craniellae</name>
    <dbReference type="NCBI Taxonomy" id="2294034"/>
    <lineage>
        <taxon>Bacteria</taxon>
        <taxon>Bacillati</taxon>
        <taxon>Actinomycetota</taxon>
        <taxon>Actinomycetes</taxon>
        <taxon>Micromonosporales</taxon>
        <taxon>Micromonosporaceae</taxon>
        <taxon>Micromonospora</taxon>
    </lineage>
</organism>
<dbReference type="AlphaFoldDB" id="A0A372G0X1"/>
<reference evidence="2 3" key="1">
    <citation type="submission" date="2018-08" db="EMBL/GenBank/DDBJ databases">
        <title>Verrucosispora craniellae sp. nov., isolated from a marine sponge in the South China Sea.</title>
        <authorList>
            <person name="Li L."/>
            <person name="Lin H.W."/>
        </authorList>
    </citation>
    <scope>NUCLEOTIDE SEQUENCE [LARGE SCALE GENOMIC DNA]</scope>
    <source>
        <strain evidence="2 3">LHW63014</strain>
    </source>
</reference>
<gene>
    <name evidence="2" type="ORF">D0Q02_11460</name>
</gene>
<proteinExistence type="predicted"/>
<dbReference type="EMBL" id="QVFU01000009">
    <property type="protein sequence ID" value="RFS46389.1"/>
    <property type="molecule type" value="Genomic_DNA"/>
</dbReference>
<feature type="region of interest" description="Disordered" evidence="1">
    <location>
        <begin position="98"/>
        <end position="121"/>
    </location>
</feature>
<sequence length="121" mass="11182">MAGRTGLAHGSVDPPPEGAGPGISGRADLGPCGGDPASGRTGPVAGRPGPPPGGAEGDDCPPGQGGGVPGPVPFACGPGPPGAVPTGWVGAVVRPVSKAPRHGVGSTGMSGSLEGSGTPFH</sequence>
<evidence type="ECO:0000256" key="1">
    <source>
        <dbReference type="SAM" id="MobiDB-lite"/>
    </source>
</evidence>
<dbReference type="Proteomes" id="UP000262621">
    <property type="component" value="Unassembled WGS sequence"/>
</dbReference>
<keyword evidence="3" id="KW-1185">Reference proteome</keyword>
<feature type="region of interest" description="Disordered" evidence="1">
    <location>
        <begin position="1"/>
        <end position="82"/>
    </location>
</feature>
<evidence type="ECO:0000313" key="3">
    <source>
        <dbReference type="Proteomes" id="UP000262621"/>
    </source>
</evidence>
<comment type="caution">
    <text evidence="2">The sequence shown here is derived from an EMBL/GenBank/DDBJ whole genome shotgun (WGS) entry which is preliminary data.</text>
</comment>
<evidence type="ECO:0000313" key="2">
    <source>
        <dbReference type="EMBL" id="RFS46389.1"/>
    </source>
</evidence>
<name>A0A372G0X1_9ACTN</name>
<accession>A0A372G0X1</accession>